<organism evidence="1 2">
    <name type="scientific">Heracleum sosnowskyi</name>
    <dbReference type="NCBI Taxonomy" id="360622"/>
    <lineage>
        <taxon>Eukaryota</taxon>
        <taxon>Viridiplantae</taxon>
        <taxon>Streptophyta</taxon>
        <taxon>Embryophyta</taxon>
        <taxon>Tracheophyta</taxon>
        <taxon>Spermatophyta</taxon>
        <taxon>Magnoliopsida</taxon>
        <taxon>eudicotyledons</taxon>
        <taxon>Gunneridae</taxon>
        <taxon>Pentapetalae</taxon>
        <taxon>asterids</taxon>
        <taxon>campanulids</taxon>
        <taxon>Apiales</taxon>
        <taxon>Apiaceae</taxon>
        <taxon>Apioideae</taxon>
        <taxon>apioid superclade</taxon>
        <taxon>Tordylieae</taxon>
        <taxon>Tordyliinae</taxon>
        <taxon>Heracleum</taxon>
    </lineage>
</organism>
<accession>A0AAD8LX32</accession>
<dbReference type="PANTHER" id="PTHR33710">
    <property type="entry name" value="BNAC02G09200D PROTEIN"/>
    <property type="match status" value="1"/>
</dbReference>
<reference evidence="1" key="1">
    <citation type="submission" date="2023-02" db="EMBL/GenBank/DDBJ databases">
        <title>Genome of toxic invasive species Heracleum sosnowskyi carries increased number of genes despite the absence of recent whole-genome duplications.</title>
        <authorList>
            <person name="Schelkunov M."/>
            <person name="Shtratnikova V."/>
            <person name="Makarenko M."/>
            <person name="Klepikova A."/>
            <person name="Omelchenko D."/>
            <person name="Novikova G."/>
            <person name="Obukhova E."/>
            <person name="Bogdanov V."/>
            <person name="Penin A."/>
            <person name="Logacheva M."/>
        </authorList>
    </citation>
    <scope>NUCLEOTIDE SEQUENCE</scope>
    <source>
        <strain evidence="1">Hsosn_3</strain>
        <tissue evidence="1">Leaf</tissue>
    </source>
</reference>
<sequence length="159" mass="18829">MDIAGHQYTWERSRGKPEWVEVRLDRAVVTDSWLNEFPLAKLYNLEGSTSDHSPVILVPKKSESRQFQAHFKFENAWLIDPMCFQLVKENWDDDVGRDIQQKVRKCGEVLKKWGKDTTSNFGFQIKKYKAELKQYRGERDVYSIQLYEEAKCKLHKVLD</sequence>
<evidence type="ECO:0000313" key="1">
    <source>
        <dbReference type="EMBL" id="KAK1351379.1"/>
    </source>
</evidence>
<dbReference type="InterPro" id="IPR036691">
    <property type="entry name" value="Endo/exonu/phosph_ase_sf"/>
</dbReference>
<keyword evidence="2" id="KW-1185">Reference proteome</keyword>
<reference evidence="1" key="2">
    <citation type="submission" date="2023-05" db="EMBL/GenBank/DDBJ databases">
        <authorList>
            <person name="Schelkunov M.I."/>
        </authorList>
    </citation>
    <scope>NUCLEOTIDE SEQUENCE</scope>
    <source>
        <strain evidence="1">Hsosn_3</strain>
        <tissue evidence="1">Leaf</tissue>
    </source>
</reference>
<evidence type="ECO:0008006" key="3">
    <source>
        <dbReference type="Google" id="ProtNLM"/>
    </source>
</evidence>
<protein>
    <recommendedName>
        <fullName evidence="3">Endonuclease/exonuclease/phosphatase domain-containing protein</fullName>
    </recommendedName>
</protein>
<proteinExistence type="predicted"/>
<dbReference type="SUPFAM" id="SSF56219">
    <property type="entry name" value="DNase I-like"/>
    <property type="match status" value="1"/>
</dbReference>
<dbReference type="Proteomes" id="UP001237642">
    <property type="component" value="Unassembled WGS sequence"/>
</dbReference>
<dbReference type="Gene3D" id="3.60.10.10">
    <property type="entry name" value="Endonuclease/exonuclease/phosphatase"/>
    <property type="match status" value="1"/>
</dbReference>
<dbReference type="EMBL" id="JAUIZM010000041">
    <property type="protein sequence ID" value="KAK1351379.1"/>
    <property type="molecule type" value="Genomic_DNA"/>
</dbReference>
<comment type="caution">
    <text evidence="1">The sequence shown here is derived from an EMBL/GenBank/DDBJ whole genome shotgun (WGS) entry which is preliminary data.</text>
</comment>
<name>A0AAD8LX32_9APIA</name>
<dbReference type="AlphaFoldDB" id="A0AAD8LX32"/>
<evidence type="ECO:0000313" key="2">
    <source>
        <dbReference type="Proteomes" id="UP001237642"/>
    </source>
</evidence>
<gene>
    <name evidence="1" type="ORF">POM88_054400</name>
</gene>
<dbReference type="PANTHER" id="PTHR33710:SF64">
    <property type="entry name" value="ENDONUCLEASE_EXONUCLEASE_PHOSPHATASE DOMAIN-CONTAINING PROTEIN"/>
    <property type="match status" value="1"/>
</dbReference>